<name>A0ABR8PZ66_9CLOT</name>
<dbReference type="InterPro" id="IPR013780">
    <property type="entry name" value="Glyco_hydro_b"/>
</dbReference>
<dbReference type="CDD" id="cd11338">
    <property type="entry name" value="AmyAc_CMD"/>
    <property type="match status" value="1"/>
</dbReference>
<dbReference type="SUPFAM" id="SSF51011">
    <property type="entry name" value="Glycosyl hydrolase domain"/>
    <property type="match status" value="1"/>
</dbReference>
<dbReference type="Gene3D" id="3.20.20.80">
    <property type="entry name" value="Glycosidases"/>
    <property type="match status" value="1"/>
</dbReference>
<evidence type="ECO:0000256" key="1">
    <source>
        <dbReference type="ARBA" id="ARBA00022801"/>
    </source>
</evidence>
<evidence type="ECO:0000259" key="3">
    <source>
        <dbReference type="SMART" id="SM00642"/>
    </source>
</evidence>
<dbReference type="Gene3D" id="2.60.40.1180">
    <property type="entry name" value="Golgi alpha-mannosidase II"/>
    <property type="match status" value="1"/>
</dbReference>
<gene>
    <name evidence="4" type="ORF">H9661_19075</name>
</gene>
<accession>A0ABR8PZ66</accession>
<keyword evidence="1 4" id="KW-0378">Hydrolase</keyword>
<dbReference type="SUPFAM" id="SSF51445">
    <property type="entry name" value="(Trans)glycosidases"/>
    <property type="match status" value="1"/>
</dbReference>
<keyword evidence="2" id="KW-0326">Glycosidase</keyword>
<sequence length="609" mass="71272">MEYCFAFHNSHINQYRSPFGAVAVGTNVNLKILVDKGVEAYLNLINFIGEESVVKMSWEGDSGNRTLFSTKLDTLNLIGMNRYYFSLKKDDKYFFYGNNESALGGEGRIYYENPIPYQITVYEESYIPEWFQEGIIYQIFADRFYNGNKDGKINSRKKNSFIYGSWNDEPMYIRDNKGSIIRWDFYGGNLRGVIEKLPYLEELGVTILYFNPIFESASSHKYDVGDYEKIDSMLGDEDDFKELCSRAEKHGIKVILDGVFSHIGADSKYFNKFGNYESLGAYQSKESPYYSWFRFKEYPDSYDCWWGFDNQPNVDELNPSYLNYIVTGKESIVSKWLKLGASGWRLDVADELPDEFIKLLKKRIREVNPESILVGEVWEDASNKISYSERREYLFGRELDSVTNYPFRESILKYAKGEINGAEFISRVYSLYENYPRDNFYNTMNLLGNHDTQRLFTILEEDISLLRFAIAIQMTFPGVPLIYYGDEVGLIGGLDPSNRKPYPWEKENKEVYDIYRKLIMLRKSNDILLKGDFDIYQGENDLVIVKRMYKNKSILIILNNTEEDKYIRIKENNNYKLRDIISGEVLVGDDKKKYNVKVKKKGYKILQED</sequence>
<dbReference type="GO" id="GO:0016787">
    <property type="term" value="F:hydrolase activity"/>
    <property type="evidence" value="ECO:0007669"/>
    <property type="project" value="UniProtKB-KW"/>
</dbReference>
<dbReference type="PANTHER" id="PTHR10357">
    <property type="entry name" value="ALPHA-AMYLASE FAMILY MEMBER"/>
    <property type="match status" value="1"/>
</dbReference>
<dbReference type="Pfam" id="PF00128">
    <property type="entry name" value="Alpha-amylase"/>
    <property type="match status" value="1"/>
</dbReference>
<dbReference type="Proteomes" id="UP000627781">
    <property type="component" value="Unassembled WGS sequence"/>
</dbReference>
<evidence type="ECO:0000313" key="5">
    <source>
        <dbReference type="Proteomes" id="UP000627781"/>
    </source>
</evidence>
<proteinExistence type="predicted"/>
<dbReference type="InterPro" id="IPR045857">
    <property type="entry name" value="O16G_dom_2"/>
</dbReference>
<protein>
    <submittedName>
        <fullName evidence="4">Glycoside hydrolase family 13 protein</fullName>
    </submittedName>
</protein>
<dbReference type="PANTHER" id="PTHR10357:SF210">
    <property type="entry name" value="MALTODEXTRIN GLUCOSIDASE"/>
    <property type="match status" value="1"/>
</dbReference>
<organism evidence="4 5">
    <name type="scientific">Clostridium cibarium</name>
    <dbReference type="NCBI Taxonomy" id="2762247"/>
    <lineage>
        <taxon>Bacteria</taxon>
        <taxon>Bacillati</taxon>
        <taxon>Bacillota</taxon>
        <taxon>Clostridia</taxon>
        <taxon>Eubacteriales</taxon>
        <taxon>Clostridiaceae</taxon>
        <taxon>Clostridium</taxon>
    </lineage>
</organism>
<dbReference type="EMBL" id="JACSRA010000053">
    <property type="protein sequence ID" value="MBD7913457.1"/>
    <property type="molecule type" value="Genomic_DNA"/>
</dbReference>
<dbReference type="Gene3D" id="2.60.40.10">
    <property type="entry name" value="Immunoglobulins"/>
    <property type="match status" value="1"/>
</dbReference>
<dbReference type="InterPro" id="IPR013783">
    <property type="entry name" value="Ig-like_fold"/>
</dbReference>
<feature type="domain" description="Glycosyl hydrolase family 13 catalytic" evidence="3">
    <location>
        <begin position="138"/>
        <end position="522"/>
    </location>
</feature>
<dbReference type="SMART" id="SM00642">
    <property type="entry name" value="Aamy"/>
    <property type="match status" value="1"/>
</dbReference>
<dbReference type="RefSeq" id="WP_143318598.1">
    <property type="nucleotide sequence ID" value="NZ_JACSRA010000053.1"/>
</dbReference>
<comment type="caution">
    <text evidence="4">The sequence shown here is derived from an EMBL/GenBank/DDBJ whole genome shotgun (WGS) entry which is preliminary data.</text>
</comment>
<dbReference type="InterPro" id="IPR006047">
    <property type="entry name" value="GH13_cat_dom"/>
</dbReference>
<reference evidence="4 5" key="1">
    <citation type="submission" date="2020-08" db="EMBL/GenBank/DDBJ databases">
        <title>A Genomic Blueprint of the Chicken Gut Microbiome.</title>
        <authorList>
            <person name="Gilroy R."/>
            <person name="Ravi A."/>
            <person name="Getino M."/>
            <person name="Pursley I."/>
            <person name="Horton D.L."/>
            <person name="Alikhan N.-F."/>
            <person name="Baker D."/>
            <person name="Gharbi K."/>
            <person name="Hall N."/>
            <person name="Watson M."/>
            <person name="Adriaenssens E.M."/>
            <person name="Foster-Nyarko E."/>
            <person name="Jarju S."/>
            <person name="Secka A."/>
            <person name="Antonio M."/>
            <person name="Oren A."/>
            <person name="Chaudhuri R."/>
            <person name="La Ragione R.M."/>
            <person name="Hildebrand F."/>
            <person name="Pallen M.J."/>
        </authorList>
    </citation>
    <scope>NUCLEOTIDE SEQUENCE [LARGE SCALE GENOMIC DNA]</scope>
    <source>
        <strain evidence="4 5">Sa3CVN1</strain>
    </source>
</reference>
<keyword evidence="5" id="KW-1185">Reference proteome</keyword>
<evidence type="ECO:0000256" key="2">
    <source>
        <dbReference type="ARBA" id="ARBA00023295"/>
    </source>
</evidence>
<dbReference type="Gene3D" id="3.90.400.10">
    <property type="entry name" value="Oligo-1,6-glucosidase, Domain 2"/>
    <property type="match status" value="1"/>
</dbReference>
<evidence type="ECO:0000313" key="4">
    <source>
        <dbReference type="EMBL" id="MBD7913457.1"/>
    </source>
</evidence>
<dbReference type="InterPro" id="IPR017853">
    <property type="entry name" value="GH"/>
</dbReference>